<accession>A0A4Q7LQI5</accession>
<gene>
    <name evidence="2" type="ORF">EV685_1690</name>
</gene>
<proteinExistence type="predicted"/>
<sequence>MKKPFFFHFAALISIATICSTAHTQTILRPIAAVGLNGGGDQFSPSVPGGNRYQPARVSGLVHAYIGAEYLPSSSYGISATIGFQGGVLQNKGQRRYEFARIPVELQISTELLDGIGIIGGVRKSLSPSVKMPASEQQYEPKLSSDIGYFGGIRFGFGQASSIMARYTIEKFNAPGIPPINGRHFGIYYEFAR</sequence>
<dbReference type="RefSeq" id="WP_130481531.1">
    <property type="nucleotide sequence ID" value="NZ_SGWV01000008.1"/>
</dbReference>
<keyword evidence="3" id="KW-1185">Reference proteome</keyword>
<evidence type="ECO:0000313" key="3">
    <source>
        <dbReference type="Proteomes" id="UP000293433"/>
    </source>
</evidence>
<evidence type="ECO:0008006" key="4">
    <source>
        <dbReference type="Google" id="ProtNLM"/>
    </source>
</evidence>
<comment type="caution">
    <text evidence="2">The sequence shown here is derived from an EMBL/GenBank/DDBJ whole genome shotgun (WGS) entry which is preliminary data.</text>
</comment>
<reference evidence="2 3" key="1">
    <citation type="submission" date="2019-02" db="EMBL/GenBank/DDBJ databases">
        <title>Genomic Encyclopedia of Type Strains, Phase IV (KMG-IV): sequencing the most valuable type-strain genomes for metagenomic binning, comparative biology and taxonomic classification.</title>
        <authorList>
            <person name="Goeker M."/>
        </authorList>
    </citation>
    <scope>NUCLEOTIDE SEQUENCE [LARGE SCALE GENOMIC DNA]</scope>
    <source>
        <strain evidence="2 3">DSM 10617</strain>
    </source>
</reference>
<dbReference type="EMBL" id="SGWV01000008">
    <property type="protein sequence ID" value="RZS57126.1"/>
    <property type="molecule type" value="Genomic_DNA"/>
</dbReference>
<evidence type="ECO:0000256" key="1">
    <source>
        <dbReference type="SAM" id="SignalP"/>
    </source>
</evidence>
<feature type="signal peptide" evidence="1">
    <location>
        <begin position="1"/>
        <end position="24"/>
    </location>
</feature>
<dbReference type="Proteomes" id="UP000293433">
    <property type="component" value="Unassembled WGS sequence"/>
</dbReference>
<organism evidence="2 3">
    <name type="scientific">Sphaerotilus mobilis</name>
    <dbReference type="NCBI Taxonomy" id="47994"/>
    <lineage>
        <taxon>Bacteria</taxon>
        <taxon>Pseudomonadati</taxon>
        <taxon>Pseudomonadota</taxon>
        <taxon>Betaproteobacteria</taxon>
        <taxon>Burkholderiales</taxon>
        <taxon>Sphaerotilaceae</taxon>
        <taxon>Sphaerotilus</taxon>
    </lineage>
</organism>
<protein>
    <recommendedName>
        <fullName evidence="4">Outer membrane protein with beta-barrel domain</fullName>
    </recommendedName>
</protein>
<name>A0A4Q7LQI5_9BURK</name>
<evidence type="ECO:0000313" key="2">
    <source>
        <dbReference type="EMBL" id="RZS57126.1"/>
    </source>
</evidence>
<keyword evidence="1" id="KW-0732">Signal</keyword>
<dbReference type="AlphaFoldDB" id="A0A4Q7LQI5"/>
<feature type="chain" id="PRO_5020664941" description="Outer membrane protein with beta-barrel domain" evidence="1">
    <location>
        <begin position="25"/>
        <end position="193"/>
    </location>
</feature>